<dbReference type="Proteomes" id="UP000681340">
    <property type="component" value="Unassembled WGS sequence"/>
</dbReference>
<accession>A0A919VX98</accession>
<comment type="caution">
    <text evidence="2">The sequence shown here is derived from an EMBL/GenBank/DDBJ whole genome shotgun (WGS) entry which is preliminary data.</text>
</comment>
<evidence type="ECO:0000313" key="3">
    <source>
        <dbReference type="Proteomes" id="UP000681340"/>
    </source>
</evidence>
<dbReference type="GO" id="GO:0003700">
    <property type="term" value="F:DNA-binding transcription factor activity"/>
    <property type="evidence" value="ECO:0007669"/>
    <property type="project" value="InterPro"/>
</dbReference>
<organism evidence="2 3">
    <name type="scientific">Actinoplanes auranticolor</name>
    <dbReference type="NCBI Taxonomy" id="47988"/>
    <lineage>
        <taxon>Bacteria</taxon>
        <taxon>Bacillati</taxon>
        <taxon>Actinomycetota</taxon>
        <taxon>Actinomycetes</taxon>
        <taxon>Micromonosporales</taxon>
        <taxon>Micromonosporaceae</taxon>
        <taxon>Actinoplanes</taxon>
    </lineage>
</organism>
<dbReference type="InterPro" id="IPR039422">
    <property type="entry name" value="MarR/SlyA-like"/>
</dbReference>
<dbReference type="Gene3D" id="1.10.10.10">
    <property type="entry name" value="Winged helix-like DNA-binding domain superfamily/Winged helix DNA-binding domain"/>
    <property type="match status" value="1"/>
</dbReference>
<sequence>MSATPLAGPAAVVPLSPEEEAVIRALGRLMLVMPRVLDADLQQEQRMSLSEYSVLRHLSETEHGRMRMNELAAACDMSMSGMTRLAAKLESQGHLRRVRCENDARGLNAVLTDSGLERLREAWPTHLRSVRSHIMDHLEGLDLRRLATALEAMAGGDGASCQSSRHDD</sequence>
<dbReference type="PANTHER" id="PTHR33164">
    <property type="entry name" value="TRANSCRIPTIONAL REGULATOR, MARR FAMILY"/>
    <property type="match status" value="1"/>
</dbReference>
<name>A0A919VX98_9ACTN</name>
<protein>
    <submittedName>
        <fullName evidence="2">MarR family transcriptional regulator</fullName>
    </submittedName>
</protein>
<proteinExistence type="predicted"/>
<dbReference type="InterPro" id="IPR036390">
    <property type="entry name" value="WH_DNA-bd_sf"/>
</dbReference>
<dbReference type="InterPro" id="IPR036388">
    <property type="entry name" value="WH-like_DNA-bd_sf"/>
</dbReference>
<dbReference type="InterPro" id="IPR000835">
    <property type="entry name" value="HTH_MarR-typ"/>
</dbReference>
<evidence type="ECO:0000313" key="2">
    <source>
        <dbReference type="EMBL" id="GIM79152.1"/>
    </source>
</evidence>
<dbReference type="Pfam" id="PF12802">
    <property type="entry name" value="MarR_2"/>
    <property type="match status" value="1"/>
</dbReference>
<keyword evidence="3" id="KW-1185">Reference proteome</keyword>
<gene>
    <name evidence="2" type="ORF">Aau02nite_84340</name>
</gene>
<dbReference type="AlphaFoldDB" id="A0A919VX98"/>
<dbReference type="SUPFAM" id="SSF46785">
    <property type="entry name" value="Winged helix' DNA-binding domain"/>
    <property type="match status" value="1"/>
</dbReference>
<dbReference type="PANTHER" id="PTHR33164:SF99">
    <property type="entry name" value="MARR FAMILY REGULATORY PROTEIN"/>
    <property type="match status" value="1"/>
</dbReference>
<evidence type="ECO:0000259" key="1">
    <source>
        <dbReference type="PROSITE" id="PS50995"/>
    </source>
</evidence>
<dbReference type="SMART" id="SM00347">
    <property type="entry name" value="HTH_MARR"/>
    <property type="match status" value="1"/>
</dbReference>
<dbReference type="EMBL" id="BOQL01000080">
    <property type="protein sequence ID" value="GIM79152.1"/>
    <property type="molecule type" value="Genomic_DNA"/>
</dbReference>
<feature type="domain" description="HTH marR-type" evidence="1">
    <location>
        <begin position="19"/>
        <end position="155"/>
    </location>
</feature>
<reference evidence="2" key="1">
    <citation type="submission" date="2021-03" db="EMBL/GenBank/DDBJ databases">
        <title>Whole genome shotgun sequence of Actinoplanes auranticolor NBRC 12245.</title>
        <authorList>
            <person name="Komaki H."/>
            <person name="Tamura T."/>
        </authorList>
    </citation>
    <scope>NUCLEOTIDE SEQUENCE</scope>
    <source>
        <strain evidence="2">NBRC 12245</strain>
    </source>
</reference>
<dbReference type="GO" id="GO:0006950">
    <property type="term" value="P:response to stress"/>
    <property type="evidence" value="ECO:0007669"/>
    <property type="project" value="TreeGrafter"/>
</dbReference>
<dbReference type="RefSeq" id="WP_212994226.1">
    <property type="nucleotide sequence ID" value="NZ_BAABEA010000002.1"/>
</dbReference>
<dbReference type="PROSITE" id="PS50995">
    <property type="entry name" value="HTH_MARR_2"/>
    <property type="match status" value="1"/>
</dbReference>